<sequence>MGHGESIGDLTKLHRTQRARNNNRVHRTSAYYFPLSLGFYSSTIRLTSLQTIVASMWMAVLGCWTVKAPILILFIGILGVFAFFISLAGRGRIEPLTPRLSLASKKPRMTFRMACTGRMPRMREVMKAWMVDSGG</sequence>
<dbReference type="Proteomes" id="UP000272025">
    <property type="component" value="Unassembled WGS sequence"/>
</dbReference>
<accession>A0A3N2PYT5</accession>
<dbReference type="GeneID" id="39579992"/>
<organism evidence="2 3">
    <name type="scientific">Sodiomyces alkalinus (strain CBS 110278 / VKM F-3762 / F11)</name>
    <name type="common">Alkaliphilic filamentous fungus</name>
    <dbReference type="NCBI Taxonomy" id="1314773"/>
    <lineage>
        <taxon>Eukaryota</taxon>
        <taxon>Fungi</taxon>
        <taxon>Dikarya</taxon>
        <taxon>Ascomycota</taxon>
        <taxon>Pezizomycotina</taxon>
        <taxon>Sordariomycetes</taxon>
        <taxon>Hypocreomycetidae</taxon>
        <taxon>Glomerellales</taxon>
        <taxon>Plectosphaerellaceae</taxon>
        <taxon>Sodiomyces</taxon>
    </lineage>
</organism>
<dbReference type="EMBL" id="ML119053">
    <property type="protein sequence ID" value="ROT39586.1"/>
    <property type="molecule type" value="Genomic_DNA"/>
</dbReference>
<keyword evidence="1" id="KW-1133">Transmembrane helix</keyword>
<feature type="transmembrane region" description="Helical" evidence="1">
    <location>
        <begin position="30"/>
        <end position="58"/>
    </location>
</feature>
<protein>
    <submittedName>
        <fullName evidence="2">Uncharacterized protein</fullName>
    </submittedName>
</protein>
<name>A0A3N2PYT5_SODAK</name>
<evidence type="ECO:0000256" key="1">
    <source>
        <dbReference type="SAM" id="Phobius"/>
    </source>
</evidence>
<evidence type="ECO:0000313" key="3">
    <source>
        <dbReference type="Proteomes" id="UP000272025"/>
    </source>
</evidence>
<evidence type="ECO:0000313" key="2">
    <source>
        <dbReference type="EMBL" id="ROT39586.1"/>
    </source>
</evidence>
<proteinExistence type="predicted"/>
<dbReference type="AlphaFoldDB" id="A0A3N2PYT5"/>
<keyword evidence="1" id="KW-0472">Membrane</keyword>
<feature type="transmembrane region" description="Helical" evidence="1">
    <location>
        <begin position="70"/>
        <end position="89"/>
    </location>
</feature>
<reference evidence="2 3" key="1">
    <citation type="journal article" date="2018" name="Mol. Ecol.">
        <title>The obligate alkalophilic soda-lake fungus Sodiomyces alkalinus has shifted to a protein diet.</title>
        <authorList>
            <person name="Grum-Grzhimaylo A.A."/>
            <person name="Falkoski D.L."/>
            <person name="van den Heuvel J."/>
            <person name="Valero-Jimenez C.A."/>
            <person name="Min B."/>
            <person name="Choi I.G."/>
            <person name="Lipzen A."/>
            <person name="Daum C.G."/>
            <person name="Aanen D.K."/>
            <person name="Tsang A."/>
            <person name="Henrissat B."/>
            <person name="Bilanenko E.N."/>
            <person name="de Vries R.P."/>
            <person name="van Kan J.A.L."/>
            <person name="Grigoriev I.V."/>
            <person name="Debets A.J.M."/>
        </authorList>
    </citation>
    <scope>NUCLEOTIDE SEQUENCE [LARGE SCALE GENOMIC DNA]</scope>
    <source>
        <strain evidence="2 3">F11</strain>
    </source>
</reference>
<keyword evidence="3" id="KW-1185">Reference proteome</keyword>
<dbReference type="RefSeq" id="XP_028467392.1">
    <property type="nucleotide sequence ID" value="XM_028611514.1"/>
</dbReference>
<keyword evidence="1" id="KW-0812">Transmembrane</keyword>
<gene>
    <name evidence="2" type="ORF">SODALDRAFT_331697</name>
</gene>